<keyword evidence="13" id="KW-0520">NAD</keyword>
<dbReference type="PROSITE" id="PS51384">
    <property type="entry name" value="FAD_FR"/>
    <property type="match status" value="1"/>
</dbReference>
<comment type="cofactor">
    <cofactor evidence="1">
        <name>heme b</name>
        <dbReference type="ChEBI" id="CHEBI:60344"/>
    </cofactor>
</comment>
<keyword evidence="9" id="KW-0274">FAD</keyword>
<dbReference type="Gene3D" id="1.10.490.10">
    <property type="entry name" value="Globins"/>
    <property type="match status" value="1"/>
</dbReference>
<keyword evidence="6" id="KW-0349">Heme</keyword>
<dbReference type="CDD" id="cd06184">
    <property type="entry name" value="flavohem_like_fad_nad_binding"/>
    <property type="match status" value="1"/>
</dbReference>
<feature type="domain" description="FAD-binding FR-type" evidence="18">
    <location>
        <begin position="151"/>
        <end position="271"/>
    </location>
</feature>
<dbReference type="GO" id="GO:0046210">
    <property type="term" value="P:nitric oxide catabolic process"/>
    <property type="evidence" value="ECO:0007669"/>
    <property type="project" value="TreeGrafter"/>
</dbReference>
<dbReference type="InterPro" id="IPR001433">
    <property type="entry name" value="OxRdtase_FAD/NAD-bd"/>
</dbReference>
<dbReference type="EMBL" id="ML986491">
    <property type="protein sequence ID" value="KAF2277157.1"/>
    <property type="molecule type" value="Genomic_DNA"/>
</dbReference>
<dbReference type="InterPro" id="IPR017927">
    <property type="entry name" value="FAD-bd_FR_type"/>
</dbReference>
<name>A0A6A6JKW6_WESOR</name>
<dbReference type="GO" id="GO:0071500">
    <property type="term" value="P:cellular response to nitrosative stress"/>
    <property type="evidence" value="ECO:0007669"/>
    <property type="project" value="TreeGrafter"/>
</dbReference>
<evidence type="ECO:0000256" key="2">
    <source>
        <dbReference type="ARBA" id="ARBA00001974"/>
    </source>
</evidence>
<dbReference type="FunFam" id="1.10.490.10:FF:000003">
    <property type="entry name" value="Flavohemoprotein"/>
    <property type="match status" value="1"/>
</dbReference>
<evidence type="ECO:0000256" key="4">
    <source>
        <dbReference type="ARBA" id="ARBA00012229"/>
    </source>
</evidence>
<evidence type="ECO:0000313" key="19">
    <source>
        <dbReference type="EMBL" id="KAF2277157.1"/>
    </source>
</evidence>
<evidence type="ECO:0000256" key="9">
    <source>
        <dbReference type="ARBA" id="ARBA00022827"/>
    </source>
</evidence>
<keyword evidence="8" id="KW-0479">Metal-binding</keyword>
<dbReference type="GO" id="GO:0071949">
    <property type="term" value="F:FAD binding"/>
    <property type="evidence" value="ECO:0007669"/>
    <property type="project" value="TreeGrafter"/>
</dbReference>
<dbReference type="PANTHER" id="PTHR43396:SF3">
    <property type="entry name" value="FLAVOHEMOPROTEIN"/>
    <property type="match status" value="1"/>
</dbReference>
<evidence type="ECO:0000256" key="6">
    <source>
        <dbReference type="ARBA" id="ARBA00022617"/>
    </source>
</evidence>
<feature type="domain" description="Globin" evidence="17">
    <location>
        <begin position="4"/>
        <end position="141"/>
    </location>
</feature>
<accession>A0A6A6JKW6</accession>
<keyword evidence="11" id="KW-0560">Oxidoreductase</keyword>
<dbReference type="NCBIfam" id="NF009805">
    <property type="entry name" value="PRK13289.1"/>
    <property type="match status" value="1"/>
</dbReference>
<protein>
    <recommendedName>
        <fullName evidence="4">nitric oxide dioxygenase</fullName>
        <ecNumber evidence="4">1.14.12.17</ecNumber>
    </recommendedName>
</protein>
<dbReference type="Proteomes" id="UP000800097">
    <property type="component" value="Unassembled WGS sequence"/>
</dbReference>
<dbReference type="SUPFAM" id="SSF63380">
    <property type="entry name" value="Riboflavin synthase domain-like"/>
    <property type="match status" value="1"/>
</dbReference>
<evidence type="ECO:0000256" key="10">
    <source>
        <dbReference type="ARBA" id="ARBA00022857"/>
    </source>
</evidence>
<dbReference type="Gene3D" id="2.40.30.10">
    <property type="entry name" value="Translation factors"/>
    <property type="match status" value="1"/>
</dbReference>
<evidence type="ECO:0000256" key="11">
    <source>
        <dbReference type="ARBA" id="ARBA00023002"/>
    </source>
</evidence>
<evidence type="ECO:0000256" key="1">
    <source>
        <dbReference type="ARBA" id="ARBA00001970"/>
    </source>
</evidence>
<dbReference type="InterPro" id="IPR000971">
    <property type="entry name" value="Globin"/>
</dbReference>
<evidence type="ECO:0000256" key="5">
    <source>
        <dbReference type="ARBA" id="ARBA00022575"/>
    </source>
</evidence>
<comment type="similarity">
    <text evidence="3">In the C-terminal section; belongs to the flavoprotein pyridine nucleotide cytochrome reductase family.</text>
</comment>
<evidence type="ECO:0000256" key="8">
    <source>
        <dbReference type="ARBA" id="ARBA00022723"/>
    </source>
</evidence>
<comment type="catalytic activity">
    <reaction evidence="14">
        <text>2 nitric oxide + NADH + 2 O2 = 2 nitrate + NAD(+) + H(+)</text>
        <dbReference type="Rhea" id="RHEA:19469"/>
        <dbReference type="ChEBI" id="CHEBI:15378"/>
        <dbReference type="ChEBI" id="CHEBI:15379"/>
        <dbReference type="ChEBI" id="CHEBI:16480"/>
        <dbReference type="ChEBI" id="CHEBI:17632"/>
        <dbReference type="ChEBI" id="CHEBI:57540"/>
        <dbReference type="ChEBI" id="CHEBI:57945"/>
        <dbReference type="EC" id="1.14.12.17"/>
    </reaction>
</comment>
<gene>
    <name evidence="19" type="ORF">EI97DRAFT_457869</name>
</gene>
<evidence type="ECO:0000256" key="7">
    <source>
        <dbReference type="ARBA" id="ARBA00022630"/>
    </source>
</evidence>
<keyword evidence="12" id="KW-0408">Iron</keyword>
<keyword evidence="20" id="KW-1185">Reference proteome</keyword>
<dbReference type="FunFam" id="2.40.30.10:FF:000034">
    <property type="entry name" value="Flavohemoprotein"/>
    <property type="match status" value="1"/>
</dbReference>
<dbReference type="InterPro" id="IPR009050">
    <property type="entry name" value="Globin-like_sf"/>
</dbReference>
<dbReference type="GeneID" id="54554031"/>
<comment type="function">
    <text evidence="16">In the presence of oxygen and NADH, it has NADH oxidase activity, which leads to the generation of superoxide and H(2)O(2). Under anaerobic conditions, it also exhibits nitric oxide reductase and FAD reductase activities. However, all these reactions are much lower than NOD activity.</text>
</comment>
<dbReference type="OrthoDB" id="436496at2759"/>
<dbReference type="AlphaFoldDB" id="A0A6A6JKW6"/>
<dbReference type="Pfam" id="PF00175">
    <property type="entry name" value="NAD_binding_1"/>
    <property type="match status" value="1"/>
</dbReference>
<dbReference type="GO" id="GO:0019825">
    <property type="term" value="F:oxygen binding"/>
    <property type="evidence" value="ECO:0007669"/>
    <property type="project" value="InterPro"/>
</dbReference>
<organism evidence="19 20">
    <name type="scientific">Westerdykella ornata</name>
    <dbReference type="NCBI Taxonomy" id="318751"/>
    <lineage>
        <taxon>Eukaryota</taxon>
        <taxon>Fungi</taxon>
        <taxon>Dikarya</taxon>
        <taxon>Ascomycota</taxon>
        <taxon>Pezizomycotina</taxon>
        <taxon>Dothideomycetes</taxon>
        <taxon>Pleosporomycetidae</taxon>
        <taxon>Pleosporales</taxon>
        <taxon>Sporormiaceae</taxon>
        <taxon>Westerdykella</taxon>
    </lineage>
</organism>
<dbReference type="InterPro" id="IPR039261">
    <property type="entry name" value="FNR_nucleotide-bd"/>
</dbReference>
<dbReference type="GO" id="GO:0046872">
    <property type="term" value="F:metal ion binding"/>
    <property type="evidence" value="ECO:0007669"/>
    <property type="project" value="UniProtKB-KW"/>
</dbReference>
<dbReference type="GO" id="GO:0008941">
    <property type="term" value="F:nitric oxide dioxygenase NAD(P)H activity"/>
    <property type="evidence" value="ECO:0007669"/>
    <property type="project" value="UniProtKB-EC"/>
</dbReference>
<evidence type="ECO:0000256" key="15">
    <source>
        <dbReference type="ARBA" id="ARBA00049433"/>
    </source>
</evidence>
<dbReference type="GO" id="GO:0009636">
    <property type="term" value="P:response to toxic substance"/>
    <property type="evidence" value="ECO:0007669"/>
    <property type="project" value="UniProtKB-KW"/>
</dbReference>
<dbReference type="EC" id="1.14.12.17" evidence="4"/>
<keyword evidence="10" id="KW-0521">NADP</keyword>
<dbReference type="PROSITE" id="PS01033">
    <property type="entry name" value="GLOBIN"/>
    <property type="match status" value="1"/>
</dbReference>
<dbReference type="Gene3D" id="3.40.50.80">
    <property type="entry name" value="Nucleotide-binding domain of ferredoxin-NADP reductase (FNR) module"/>
    <property type="match status" value="1"/>
</dbReference>
<evidence type="ECO:0000256" key="14">
    <source>
        <dbReference type="ARBA" id="ARBA00048649"/>
    </source>
</evidence>
<dbReference type="InterPro" id="IPR017938">
    <property type="entry name" value="Riboflavin_synthase-like_b-brl"/>
</dbReference>
<evidence type="ECO:0000256" key="13">
    <source>
        <dbReference type="ARBA" id="ARBA00023027"/>
    </source>
</evidence>
<dbReference type="Pfam" id="PF00042">
    <property type="entry name" value="Globin"/>
    <property type="match status" value="1"/>
</dbReference>
<dbReference type="InterPro" id="IPR012292">
    <property type="entry name" value="Globin/Proto"/>
</dbReference>
<reference evidence="19" key="1">
    <citation type="journal article" date="2020" name="Stud. Mycol.">
        <title>101 Dothideomycetes genomes: a test case for predicting lifestyles and emergence of pathogens.</title>
        <authorList>
            <person name="Haridas S."/>
            <person name="Albert R."/>
            <person name="Binder M."/>
            <person name="Bloem J."/>
            <person name="Labutti K."/>
            <person name="Salamov A."/>
            <person name="Andreopoulos B."/>
            <person name="Baker S."/>
            <person name="Barry K."/>
            <person name="Bills G."/>
            <person name="Bluhm B."/>
            <person name="Cannon C."/>
            <person name="Castanera R."/>
            <person name="Culley D."/>
            <person name="Daum C."/>
            <person name="Ezra D."/>
            <person name="Gonzalez J."/>
            <person name="Henrissat B."/>
            <person name="Kuo A."/>
            <person name="Liang C."/>
            <person name="Lipzen A."/>
            <person name="Lutzoni F."/>
            <person name="Magnuson J."/>
            <person name="Mondo S."/>
            <person name="Nolan M."/>
            <person name="Ohm R."/>
            <person name="Pangilinan J."/>
            <person name="Park H.-J."/>
            <person name="Ramirez L."/>
            <person name="Alfaro M."/>
            <person name="Sun H."/>
            <person name="Tritt A."/>
            <person name="Yoshinaga Y."/>
            <person name="Zwiers L.-H."/>
            <person name="Turgeon B."/>
            <person name="Goodwin S."/>
            <person name="Spatafora J."/>
            <person name="Crous P."/>
            <person name="Grigoriev I."/>
        </authorList>
    </citation>
    <scope>NUCLEOTIDE SEQUENCE</scope>
    <source>
        <strain evidence="19">CBS 379.55</strain>
    </source>
</reference>
<comment type="catalytic activity">
    <reaction evidence="15">
        <text>2 nitric oxide + NADPH + 2 O2 = 2 nitrate + NADP(+) + H(+)</text>
        <dbReference type="Rhea" id="RHEA:19465"/>
        <dbReference type="ChEBI" id="CHEBI:15378"/>
        <dbReference type="ChEBI" id="CHEBI:15379"/>
        <dbReference type="ChEBI" id="CHEBI:16480"/>
        <dbReference type="ChEBI" id="CHEBI:17632"/>
        <dbReference type="ChEBI" id="CHEBI:57783"/>
        <dbReference type="ChEBI" id="CHEBI:58349"/>
        <dbReference type="EC" id="1.14.12.17"/>
    </reaction>
</comment>
<evidence type="ECO:0000259" key="17">
    <source>
        <dbReference type="PROSITE" id="PS01033"/>
    </source>
</evidence>
<keyword evidence="5" id="KW-0216">Detoxification</keyword>
<dbReference type="SUPFAM" id="SSF52343">
    <property type="entry name" value="Ferredoxin reductase-like, C-terminal NADP-linked domain"/>
    <property type="match status" value="1"/>
</dbReference>
<dbReference type="PANTHER" id="PTHR43396">
    <property type="entry name" value="FLAVOHEMOPROTEIN"/>
    <property type="match status" value="1"/>
</dbReference>
<dbReference type="RefSeq" id="XP_033654696.1">
    <property type="nucleotide sequence ID" value="XM_033800856.1"/>
</dbReference>
<keyword evidence="7" id="KW-0285">Flavoprotein</keyword>
<dbReference type="FunFam" id="3.40.50.80:FF:000010">
    <property type="entry name" value="Flavohemoprotein"/>
    <property type="match status" value="1"/>
</dbReference>
<sequence length="424" mass="46826">MAPSLTPSQVSTIKATVPVLAAHGLAITKHFYADLLAANPSLKSVFNNTHQQTGHQPAALAGALYAYASNIDALGNLAPAVELICHKHASLYIRPEQYNIVGTHLLASLKAVLGDAATPDIMDAWAAAYWQLAELMIAREKALYDEASEWADWRDFSIVKKEKESEEITSFYLEPVEQGFKLPRFKPGQYISVNLFVDELDGGVWQARQYSLSDAPGKPYLRISVKKEPAVEIGEPKSLMHPGYLSNLLHEKKEVGDVVRVSHPFGDFFLDEPAEQVGEKTPVVLISAGVGLTCLMSVLNSLVEEGKGTKTKISWIHVARNEKVRAFRKYTDALATQHKNVKTVYFSSEPAEGEVQGKDYDVRGRLDLDLVDKEDLFVENDKTAYFVCGPPQFMVQTARKLMGYGVPESRIKMELFGTGGVPKV</sequence>
<dbReference type="CDD" id="cd08922">
    <property type="entry name" value="FHb-globin"/>
    <property type="match status" value="1"/>
</dbReference>
<proteinExistence type="inferred from homology"/>
<evidence type="ECO:0000256" key="16">
    <source>
        <dbReference type="ARBA" id="ARBA00056398"/>
    </source>
</evidence>
<evidence type="ECO:0000256" key="3">
    <source>
        <dbReference type="ARBA" id="ARBA00006401"/>
    </source>
</evidence>
<dbReference type="SUPFAM" id="SSF46458">
    <property type="entry name" value="Globin-like"/>
    <property type="match status" value="1"/>
</dbReference>
<evidence type="ECO:0000313" key="20">
    <source>
        <dbReference type="Proteomes" id="UP000800097"/>
    </source>
</evidence>
<dbReference type="GO" id="GO:0020037">
    <property type="term" value="F:heme binding"/>
    <property type="evidence" value="ECO:0007669"/>
    <property type="project" value="InterPro"/>
</dbReference>
<evidence type="ECO:0000259" key="18">
    <source>
        <dbReference type="PROSITE" id="PS51384"/>
    </source>
</evidence>
<comment type="cofactor">
    <cofactor evidence="2">
        <name>FAD</name>
        <dbReference type="ChEBI" id="CHEBI:57692"/>
    </cofactor>
</comment>
<evidence type="ECO:0000256" key="12">
    <source>
        <dbReference type="ARBA" id="ARBA00023004"/>
    </source>
</evidence>